<accession>A0A504J7J3</accession>
<gene>
    <name evidence="1" type="ORF">FHK87_16685</name>
</gene>
<dbReference type="OrthoDB" id="1163544at2"/>
<dbReference type="AlphaFoldDB" id="A0A504J7J3"/>
<name>A0A504J7J3_9FLAO</name>
<evidence type="ECO:0000313" key="1">
    <source>
        <dbReference type="EMBL" id="TPN84565.1"/>
    </source>
</evidence>
<organism evidence="1 2">
    <name type="scientific">Aquimarina algicola</name>
    <dbReference type="NCBI Taxonomy" id="2589995"/>
    <lineage>
        <taxon>Bacteria</taxon>
        <taxon>Pseudomonadati</taxon>
        <taxon>Bacteroidota</taxon>
        <taxon>Flavobacteriia</taxon>
        <taxon>Flavobacteriales</taxon>
        <taxon>Flavobacteriaceae</taxon>
        <taxon>Aquimarina</taxon>
    </lineage>
</organism>
<reference evidence="1 2" key="1">
    <citation type="submission" date="2019-06" db="EMBL/GenBank/DDBJ databases">
        <authorList>
            <person name="Meng X."/>
        </authorList>
    </citation>
    <scope>NUCLEOTIDE SEQUENCE [LARGE SCALE GENOMIC DNA]</scope>
    <source>
        <strain evidence="1 2">M625</strain>
    </source>
</reference>
<dbReference type="EMBL" id="VFWZ01000005">
    <property type="protein sequence ID" value="TPN84565.1"/>
    <property type="molecule type" value="Genomic_DNA"/>
</dbReference>
<evidence type="ECO:0000313" key="2">
    <source>
        <dbReference type="Proteomes" id="UP000315540"/>
    </source>
</evidence>
<comment type="caution">
    <text evidence="1">The sequence shown here is derived from an EMBL/GenBank/DDBJ whole genome shotgun (WGS) entry which is preliminary data.</text>
</comment>
<dbReference type="Proteomes" id="UP000315540">
    <property type="component" value="Unassembled WGS sequence"/>
</dbReference>
<dbReference type="RefSeq" id="WP_140594900.1">
    <property type="nucleotide sequence ID" value="NZ_VFWZ01000005.1"/>
</dbReference>
<keyword evidence="2" id="KW-1185">Reference proteome</keyword>
<proteinExistence type="predicted"/>
<sequence>MTKKENIIVMPEELVSLKKQKNNRKRVEKWLIKNQRYINITAIEKEISAPKGLVQKFVKYDKKINDKWIDPLYGVIKRFTTFTLR</sequence>
<protein>
    <submittedName>
        <fullName evidence="1">Uncharacterized protein</fullName>
    </submittedName>
</protein>